<sequence length="249" mass="28618">MRIANYIFYFFLFWYICGVVLVGFDLLPSWLEWSNSVFIITSGIIGGIYFLIHFRFKLGFLIFVGIFVSTFIIEYYGSSSQFLFGDYTYSDYFAPNVMGVPVAIGFAWVMVIATGHAIIMKFGVQNIILRALLGGVLALTMDLILDPVAYKAKQYWIWHEPGIYYDIPWTNFFGWFIIAFFIHIILSFISVSQVNKVWQDRLVLLYILIIIMFALIGLMNGIYLASTIVVTALLFLIFSLRKEGQYASS</sequence>
<keyword evidence="1" id="KW-0472">Membrane</keyword>
<dbReference type="Proteomes" id="UP000619101">
    <property type="component" value="Unassembled WGS sequence"/>
</dbReference>
<feature type="transmembrane region" description="Helical" evidence="1">
    <location>
        <begin position="172"/>
        <end position="191"/>
    </location>
</feature>
<dbReference type="RefSeq" id="WP_191700404.1">
    <property type="nucleotide sequence ID" value="NZ_JACSPZ010000004.1"/>
</dbReference>
<feature type="transmembrane region" description="Helical" evidence="1">
    <location>
        <begin position="198"/>
        <end position="216"/>
    </location>
</feature>
<feature type="transmembrane region" description="Helical" evidence="1">
    <location>
        <begin position="58"/>
        <end position="77"/>
    </location>
</feature>
<name>A0ABR8XZG8_9BACL</name>
<evidence type="ECO:0000256" key="1">
    <source>
        <dbReference type="SAM" id="Phobius"/>
    </source>
</evidence>
<dbReference type="PANTHER" id="PTHR39419">
    <property type="entry name" value="SLL0814 PROTEIN"/>
    <property type="match status" value="1"/>
</dbReference>
<gene>
    <name evidence="2" type="ORF">H9635_11370</name>
</gene>
<comment type="caution">
    <text evidence="2">The sequence shown here is derived from an EMBL/GenBank/DDBJ whole genome shotgun (WGS) entry which is preliminary data.</text>
</comment>
<feature type="transmembrane region" description="Helical" evidence="1">
    <location>
        <begin position="33"/>
        <end position="51"/>
    </location>
</feature>
<evidence type="ECO:0000313" key="3">
    <source>
        <dbReference type="Proteomes" id="UP000619101"/>
    </source>
</evidence>
<dbReference type="EMBL" id="JACSPZ010000004">
    <property type="protein sequence ID" value="MBD8037351.1"/>
    <property type="molecule type" value="Genomic_DNA"/>
</dbReference>
<keyword evidence="1" id="KW-1133">Transmembrane helix</keyword>
<dbReference type="Pfam" id="PF04240">
    <property type="entry name" value="Caroten_synth"/>
    <property type="match status" value="1"/>
</dbReference>
<reference evidence="2 3" key="1">
    <citation type="submission" date="2020-08" db="EMBL/GenBank/DDBJ databases">
        <title>A Genomic Blueprint of the Chicken Gut Microbiome.</title>
        <authorList>
            <person name="Gilroy R."/>
            <person name="Ravi A."/>
            <person name="Getino M."/>
            <person name="Pursley I."/>
            <person name="Horton D.L."/>
            <person name="Alikhan N.-F."/>
            <person name="Baker D."/>
            <person name="Gharbi K."/>
            <person name="Hall N."/>
            <person name="Watson M."/>
            <person name="Adriaenssens E.M."/>
            <person name="Foster-Nyarko E."/>
            <person name="Jarju S."/>
            <person name="Secka A."/>
            <person name="Antonio M."/>
            <person name="Oren A."/>
            <person name="Chaudhuri R."/>
            <person name="La Ragione R.M."/>
            <person name="Hildebrand F."/>
            <person name="Pallen M.J."/>
        </authorList>
    </citation>
    <scope>NUCLEOTIDE SEQUENCE [LARGE SCALE GENOMIC DNA]</scope>
    <source>
        <strain evidence="2 3">A46</strain>
    </source>
</reference>
<feature type="transmembrane region" description="Helical" evidence="1">
    <location>
        <begin position="97"/>
        <end position="119"/>
    </location>
</feature>
<organism evidence="2 3">
    <name type="scientific">Solibacillus faecavium</name>
    <dbReference type="NCBI Taxonomy" id="2762221"/>
    <lineage>
        <taxon>Bacteria</taxon>
        <taxon>Bacillati</taxon>
        <taxon>Bacillota</taxon>
        <taxon>Bacilli</taxon>
        <taxon>Bacillales</taxon>
        <taxon>Caryophanaceae</taxon>
        <taxon>Solibacillus</taxon>
    </lineage>
</organism>
<keyword evidence="1" id="KW-0812">Transmembrane</keyword>
<accession>A0ABR8XZG8</accession>
<dbReference type="PANTHER" id="PTHR39419:SF1">
    <property type="entry name" value="SLL0814 PROTEIN"/>
    <property type="match status" value="1"/>
</dbReference>
<evidence type="ECO:0000313" key="2">
    <source>
        <dbReference type="EMBL" id="MBD8037351.1"/>
    </source>
</evidence>
<feature type="transmembrane region" description="Helical" evidence="1">
    <location>
        <begin position="7"/>
        <end position="27"/>
    </location>
</feature>
<keyword evidence="3" id="KW-1185">Reference proteome</keyword>
<protein>
    <submittedName>
        <fullName evidence="2">Carotenoid biosynthesis protein</fullName>
    </submittedName>
</protein>
<feature type="transmembrane region" description="Helical" evidence="1">
    <location>
        <begin position="222"/>
        <end position="240"/>
    </location>
</feature>
<dbReference type="InterPro" id="IPR007354">
    <property type="entry name" value="CruF-like"/>
</dbReference>
<feature type="transmembrane region" description="Helical" evidence="1">
    <location>
        <begin position="131"/>
        <end position="152"/>
    </location>
</feature>
<proteinExistence type="predicted"/>